<dbReference type="InterPro" id="IPR020458">
    <property type="entry name" value="Znf_DskA_TraR_CS"/>
</dbReference>
<proteinExistence type="inferred from homology"/>
<evidence type="ECO:0000256" key="1">
    <source>
        <dbReference type="ARBA" id="ARBA00022490"/>
    </source>
</evidence>
<organism evidence="9 10">
    <name type="scientific">Desulfocurvibacter africanus PCS</name>
    <dbReference type="NCBI Taxonomy" id="1262666"/>
    <lineage>
        <taxon>Bacteria</taxon>
        <taxon>Pseudomonadati</taxon>
        <taxon>Thermodesulfobacteriota</taxon>
        <taxon>Desulfovibrionia</taxon>
        <taxon>Desulfovibrionales</taxon>
        <taxon>Desulfovibrionaceae</taxon>
        <taxon>Desulfocurvibacter</taxon>
    </lineage>
</organism>
<dbReference type="NCBIfam" id="TIGR02420">
    <property type="entry name" value="dksA"/>
    <property type="match status" value="1"/>
</dbReference>
<gene>
    <name evidence="5" type="primary">dksA</name>
    <name evidence="9" type="ORF">PCS_01354</name>
</gene>
<dbReference type="PATRIC" id="fig|1262666.3.peg.1370"/>
<feature type="binding site" evidence="5">
    <location>
        <position position="104"/>
    </location>
    <ligand>
        <name>Zn(2+)</name>
        <dbReference type="ChEBI" id="CHEBI:29105"/>
    </ligand>
</feature>
<protein>
    <recommendedName>
        <fullName evidence="5">RNA polymerase-binding transcription factor DksA</fullName>
    </recommendedName>
</protein>
<evidence type="ECO:0000256" key="4">
    <source>
        <dbReference type="ARBA" id="ARBA00022833"/>
    </source>
</evidence>
<keyword evidence="4 5" id="KW-0862">Zinc</keyword>
<evidence type="ECO:0000256" key="5">
    <source>
        <dbReference type="HAMAP-Rule" id="MF_00926"/>
    </source>
</evidence>
<keyword evidence="2 5" id="KW-0479">Metal-binding</keyword>
<feature type="zinc finger region" description="dksA C4-type" evidence="6">
    <location>
        <begin position="83"/>
        <end position="107"/>
    </location>
</feature>
<evidence type="ECO:0000259" key="7">
    <source>
        <dbReference type="Pfam" id="PF01258"/>
    </source>
</evidence>
<dbReference type="PROSITE" id="PS51128">
    <property type="entry name" value="ZF_DKSA_2"/>
    <property type="match status" value="1"/>
</dbReference>
<dbReference type="InterPro" id="IPR037187">
    <property type="entry name" value="DnaK_N"/>
</dbReference>
<dbReference type="PANTHER" id="PTHR33823">
    <property type="entry name" value="RNA POLYMERASE-BINDING TRANSCRIPTION FACTOR DKSA-RELATED"/>
    <property type="match status" value="1"/>
</dbReference>
<dbReference type="InterPro" id="IPR048489">
    <property type="entry name" value="DksA_N"/>
</dbReference>
<feature type="domain" description="DnaK suppressor protein DksA N-terminal" evidence="8">
    <location>
        <begin position="6"/>
        <end position="75"/>
    </location>
</feature>
<dbReference type="Pfam" id="PF01258">
    <property type="entry name" value="zf-dskA_traR"/>
    <property type="match status" value="1"/>
</dbReference>
<dbReference type="GO" id="GO:0005737">
    <property type="term" value="C:cytoplasm"/>
    <property type="evidence" value="ECO:0007669"/>
    <property type="project" value="UniProtKB-SubCell"/>
</dbReference>
<dbReference type="EMBL" id="AOSV01000012">
    <property type="protein sequence ID" value="EMG37955.1"/>
    <property type="molecule type" value="Genomic_DNA"/>
</dbReference>
<feature type="domain" description="Zinc finger DksA/TraR C4-type" evidence="7">
    <location>
        <begin position="78"/>
        <end position="112"/>
    </location>
</feature>
<dbReference type="OrthoDB" id="9803742at2"/>
<dbReference type="PROSITE" id="PS01102">
    <property type="entry name" value="ZF_DKSA_1"/>
    <property type="match status" value="1"/>
</dbReference>
<sequence length="124" mass="14272">MDPKDIEFFRKHLSDMLNDIVKQGDETLEDMTDTVEVYADPADRATAESDRAFTLRLRDRERRLIKKIKEAIQRIDDGSYGICEECGEDISVPRLKARPVTTLCIHCKSKQEEDEHQRAESASS</sequence>
<dbReference type="SUPFAM" id="SSF109635">
    <property type="entry name" value="DnaK suppressor protein DksA, alpha-hairpin domain"/>
    <property type="match status" value="1"/>
</dbReference>
<dbReference type="Pfam" id="PF21157">
    <property type="entry name" value="DksA_N"/>
    <property type="match status" value="1"/>
</dbReference>
<dbReference type="AlphaFoldDB" id="M5PVE0"/>
<evidence type="ECO:0000313" key="9">
    <source>
        <dbReference type="EMBL" id="EMG37955.1"/>
    </source>
</evidence>
<accession>M5PVE0</accession>
<dbReference type="Gene3D" id="1.20.120.910">
    <property type="entry name" value="DksA, coiled-coil domain"/>
    <property type="match status" value="1"/>
</dbReference>
<evidence type="ECO:0000259" key="8">
    <source>
        <dbReference type="Pfam" id="PF21157"/>
    </source>
</evidence>
<keyword evidence="3 5" id="KW-0863">Zinc-finger</keyword>
<dbReference type="RefSeq" id="WP_005985374.1">
    <property type="nucleotide sequence ID" value="NZ_AOSV01000012.1"/>
</dbReference>
<comment type="subunit">
    <text evidence="5">Interacts directly with the RNA polymerase.</text>
</comment>
<feature type="binding site" evidence="5">
    <location>
        <position position="86"/>
    </location>
    <ligand>
        <name>Zn(2+)</name>
        <dbReference type="ChEBI" id="CHEBI:29105"/>
    </ligand>
</feature>
<evidence type="ECO:0000256" key="2">
    <source>
        <dbReference type="ARBA" id="ARBA00022723"/>
    </source>
</evidence>
<feature type="binding site" evidence="5">
    <location>
        <position position="83"/>
    </location>
    <ligand>
        <name>Zn(2+)</name>
        <dbReference type="ChEBI" id="CHEBI:29105"/>
    </ligand>
</feature>
<dbReference type="Proteomes" id="UP000011922">
    <property type="component" value="Unassembled WGS sequence"/>
</dbReference>
<evidence type="ECO:0000256" key="3">
    <source>
        <dbReference type="ARBA" id="ARBA00022771"/>
    </source>
</evidence>
<evidence type="ECO:0000313" key="10">
    <source>
        <dbReference type="Proteomes" id="UP000011922"/>
    </source>
</evidence>
<evidence type="ECO:0000256" key="6">
    <source>
        <dbReference type="PROSITE-ProRule" id="PRU00510"/>
    </source>
</evidence>
<dbReference type="HAMAP" id="MF_00926">
    <property type="entry name" value="DksA"/>
    <property type="match status" value="1"/>
</dbReference>
<comment type="subcellular location">
    <subcellularLocation>
        <location evidence="5">Cytoplasm</location>
    </subcellularLocation>
</comment>
<keyword evidence="1 5" id="KW-0963">Cytoplasm</keyword>
<dbReference type="SUPFAM" id="SSF57716">
    <property type="entry name" value="Glucocorticoid receptor-like (DNA-binding domain)"/>
    <property type="match status" value="1"/>
</dbReference>
<comment type="function">
    <text evidence="5">Transcription factor that acts by binding directly to the RNA polymerase (RNAP). Required for negative regulation of rRNA expression and positive regulation of several amino acid biosynthesis promoters.</text>
</comment>
<feature type="binding site" evidence="5">
    <location>
        <position position="107"/>
    </location>
    <ligand>
        <name>Zn(2+)</name>
        <dbReference type="ChEBI" id="CHEBI:29105"/>
    </ligand>
</feature>
<reference evidence="9 10" key="1">
    <citation type="journal article" date="2013" name="Genome Announc.">
        <title>Draft Genome Sequence for Desulfovibrio africanus Strain PCS.</title>
        <authorList>
            <person name="Brown S.D."/>
            <person name="Utturkar S.M."/>
            <person name="Arkin A.P."/>
            <person name="Deutschbauer A.M."/>
            <person name="Elias D.A."/>
            <person name="Hazen T.C."/>
            <person name="Chakraborty R."/>
        </authorList>
    </citation>
    <scope>NUCLEOTIDE SEQUENCE [LARGE SCALE GENOMIC DNA]</scope>
    <source>
        <strain evidence="9 10">PCS</strain>
    </source>
</reference>
<dbReference type="GO" id="GO:0010468">
    <property type="term" value="P:regulation of gene expression"/>
    <property type="evidence" value="ECO:0007669"/>
    <property type="project" value="UniProtKB-UniRule"/>
</dbReference>
<dbReference type="GO" id="GO:0008270">
    <property type="term" value="F:zinc ion binding"/>
    <property type="evidence" value="ECO:0007669"/>
    <property type="project" value="UniProtKB-UniRule"/>
</dbReference>
<dbReference type="PANTHER" id="PTHR33823:SF2">
    <property type="entry name" value="RNA POLYMERASE-BINDING TRANSCRIPTION FACTOR DKSA"/>
    <property type="match status" value="1"/>
</dbReference>
<comment type="similarity">
    <text evidence="5">Belongs to the DksA family.</text>
</comment>
<comment type="caution">
    <text evidence="9">The sequence shown here is derived from an EMBL/GenBank/DDBJ whole genome shotgun (WGS) entry which is preliminary data.</text>
</comment>
<name>M5PVE0_DESAF</name>
<dbReference type="InterPro" id="IPR012784">
    <property type="entry name" value="DksA_RNA_pol-bd"/>
</dbReference>
<dbReference type="InterPro" id="IPR000962">
    <property type="entry name" value="Znf_DskA_TraR"/>
</dbReference>